<dbReference type="InterPro" id="IPR056884">
    <property type="entry name" value="NPHP3-like_N"/>
</dbReference>
<dbReference type="SUPFAM" id="SSF52540">
    <property type="entry name" value="P-loop containing nucleoside triphosphate hydrolases"/>
    <property type="match status" value="1"/>
</dbReference>
<dbReference type="PANTHER" id="PTHR10039:SF14">
    <property type="entry name" value="NACHT DOMAIN-CONTAINING PROTEIN"/>
    <property type="match status" value="1"/>
</dbReference>
<dbReference type="PANTHER" id="PTHR10039">
    <property type="entry name" value="AMELOGENIN"/>
    <property type="match status" value="1"/>
</dbReference>
<keyword evidence="1" id="KW-0677">Repeat</keyword>
<evidence type="ECO:0000259" key="2">
    <source>
        <dbReference type="Pfam" id="PF24883"/>
    </source>
</evidence>
<dbReference type="Proteomes" id="UP000567179">
    <property type="component" value="Unassembled WGS sequence"/>
</dbReference>
<dbReference type="Pfam" id="PF24883">
    <property type="entry name" value="NPHP3_N"/>
    <property type="match status" value="1"/>
</dbReference>
<evidence type="ECO:0000256" key="1">
    <source>
        <dbReference type="ARBA" id="ARBA00022737"/>
    </source>
</evidence>
<gene>
    <name evidence="3" type="ORF">D9619_008267</name>
</gene>
<evidence type="ECO:0000313" key="4">
    <source>
        <dbReference type="Proteomes" id="UP000567179"/>
    </source>
</evidence>
<proteinExistence type="predicted"/>
<organism evidence="3 4">
    <name type="scientific">Psilocybe cf. subviscida</name>
    <dbReference type="NCBI Taxonomy" id="2480587"/>
    <lineage>
        <taxon>Eukaryota</taxon>
        <taxon>Fungi</taxon>
        <taxon>Dikarya</taxon>
        <taxon>Basidiomycota</taxon>
        <taxon>Agaricomycotina</taxon>
        <taxon>Agaricomycetes</taxon>
        <taxon>Agaricomycetidae</taxon>
        <taxon>Agaricales</taxon>
        <taxon>Agaricineae</taxon>
        <taxon>Strophariaceae</taxon>
        <taxon>Psilocybe</taxon>
    </lineage>
</organism>
<sequence length="719" mass="81165">MSMINLSQTQATLSGGTYTQVNNSGGNHTHVNNISQKGPWDMLQAAAAPSAFHDSDSDNASRCHPNTRVAVINELRDFALRRGDTGYAKIVWMNGAAGAGKSAIARSLCEELSVTNVLLASFFFKRTDGSRNNHASLVATITYQIYGSVPPQYRPLILGVIEHDPLVFNRSVEAQFQALILTPLHDLFESGYFASTGKCLIVIDGLDECSTVRGQIDILKAIQKMSQRADFPFIFLIASRPEREIRGFFRSPGIVPLLYQLELNDTYEPDDDIERFLREKLQDARETHQFKNSIPREWPSNESIQALLQKSSGQFIYASVVIKYVTSNRRPPHKCLDAVLELHPPKGDLPFAELDALYSHIFSCVEDIDAVRLIIGCTIPDEWDNFPIEWLALTEGLDPDDYFAALSDLSSVLSIQRSGKEHYIHILHKSLPDYLCNLARSGKYYIDTDHVLSKRAGKCLRYIQDVRCTPKRRALNLVLIFFSRHMGQLINNIQLSHEDLMSFSLDKCHNTISSPDTRLEENAESFLHIIRHFFVIFLDHLCTLAHTDYAYMYDHYLDEFRQLTNQHPNVYQWPYMTDFSHRADNILALETIRILSKPPTGSSPVTRLAVPVAFSWGKSDTQPMNLLHDAALKCLKLLEHEVNHSAADDTLRYLTWALPNAAFSSELEAACNPQKPFAYAATGDHVLSNLAQRVATAMQDYREKFAKPQISGDFSSDED</sequence>
<dbReference type="OrthoDB" id="4760524at2759"/>
<name>A0A8H5AT49_9AGAR</name>
<evidence type="ECO:0000313" key="3">
    <source>
        <dbReference type="EMBL" id="KAF5310625.1"/>
    </source>
</evidence>
<dbReference type="InterPro" id="IPR027417">
    <property type="entry name" value="P-loop_NTPase"/>
</dbReference>
<feature type="domain" description="Nephrocystin 3-like N-terminal" evidence="2">
    <location>
        <begin position="86"/>
        <end position="240"/>
    </location>
</feature>
<reference evidence="3 4" key="1">
    <citation type="journal article" date="2020" name="ISME J.">
        <title>Uncovering the hidden diversity of litter-decomposition mechanisms in mushroom-forming fungi.</title>
        <authorList>
            <person name="Floudas D."/>
            <person name="Bentzer J."/>
            <person name="Ahren D."/>
            <person name="Johansson T."/>
            <person name="Persson P."/>
            <person name="Tunlid A."/>
        </authorList>
    </citation>
    <scope>NUCLEOTIDE SEQUENCE [LARGE SCALE GENOMIC DNA]</scope>
    <source>
        <strain evidence="3 4">CBS 101986</strain>
    </source>
</reference>
<dbReference type="AlphaFoldDB" id="A0A8H5AT49"/>
<dbReference type="EMBL" id="JAACJJ010000057">
    <property type="protein sequence ID" value="KAF5310625.1"/>
    <property type="molecule type" value="Genomic_DNA"/>
</dbReference>
<protein>
    <recommendedName>
        <fullName evidence="2">Nephrocystin 3-like N-terminal domain-containing protein</fullName>
    </recommendedName>
</protein>
<comment type="caution">
    <text evidence="3">The sequence shown here is derived from an EMBL/GenBank/DDBJ whole genome shotgun (WGS) entry which is preliminary data.</text>
</comment>
<keyword evidence="4" id="KW-1185">Reference proteome</keyword>
<dbReference type="Gene3D" id="3.40.50.300">
    <property type="entry name" value="P-loop containing nucleotide triphosphate hydrolases"/>
    <property type="match status" value="1"/>
</dbReference>
<accession>A0A8H5AT49</accession>